<protein>
    <recommendedName>
        <fullName evidence="2">Retrotransposon gag domain-containing protein</fullName>
    </recommendedName>
</protein>
<dbReference type="EMBL" id="JAXUIC010000632">
    <property type="protein sequence ID" value="KAK4538994.1"/>
    <property type="molecule type" value="Genomic_DNA"/>
</dbReference>
<proteinExistence type="predicted"/>
<name>A0AAN7DUB2_QUERU</name>
<dbReference type="InterPro" id="IPR005162">
    <property type="entry name" value="Retrotrans_gag_dom"/>
</dbReference>
<reference evidence="3 4" key="1">
    <citation type="journal article" date="2023" name="G3 (Bethesda)">
        <title>A haplotype-resolved chromosome-scale genome for Quercus rubra L. provides insights into the genetics of adaptive traits for red oak species.</title>
        <authorList>
            <person name="Kapoor B."/>
            <person name="Jenkins J."/>
            <person name="Schmutz J."/>
            <person name="Zhebentyayeva T."/>
            <person name="Kuelheim C."/>
            <person name="Coggeshall M."/>
            <person name="Heim C."/>
            <person name="Lasky J.R."/>
            <person name="Leites L."/>
            <person name="Islam-Faridi N."/>
            <person name="Romero-Severson J."/>
            <person name="DeLeo V.L."/>
            <person name="Lucas S.M."/>
            <person name="Lazic D."/>
            <person name="Gailing O."/>
            <person name="Carlson J."/>
            <person name="Staton M."/>
        </authorList>
    </citation>
    <scope>NUCLEOTIDE SEQUENCE [LARGE SCALE GENOMIC DNA]</scope>
    <source>
        <strain evidence="3">Pseudo-F2</strain>
    </source>
</reference>
<evidence type="ECO:0000259" key="2">
    <source>
        <dbReference type="Pfam" id="PF03732"/>
    </source>
</evidence>
<sequence>MLSQPALSQTSKSIQEVPIAEEENKSLDGSEFSFSENIHTANLRDSPRFVSSFAMPVMMTNTTSLEEQVSTIAQTLEELMKPKQTHNDKPESSTKDLNFSTEGSISPDQLKELIKEAIKDQVGGGSQTSIAYAKPYTQRIDLLRMPQNYQPPKFQQFEGKGNPRQHVAHFVETCNNAGTYGDLMVKQFVRSLKGNAFDWYTDLAPGSVDSWNQMEREFLNRFYSTRRTVSMIELTNSKQWKEEPVIDYIQRWRNLSLNCKDQLSEASAIEMCIQGMNWAISYILEGIKPKTFEELATRAHDMELSIASNGRQGHPVQEPRKGREGQDTHKGGKFPPKPENKQSLTVTTTPLKVSVKPKMKEQMPDFIQDKEEED</sequence>
<feature type="region of interest" description="Disordered" evidence="1">
    <location>
        <begin position="81"/>
        <end position="102"/>
    </location>
</feature>
<feature type="compositionally biased region" description="Basic and acidic residues" evidence="1">
    <location>
        <begin position="81"/>
        <end position="94"/>
    </location>
</feature>
<feature type="compositionally biased region" description="Polar residues" evidence="1">
    <location>
        <begin position="341"/>
        <end position="351"/>
    </location>
</feature>
<accession>A0AAN7DUB2</accession>
<evidence type="ECO:0000313" key="3">
    <source>
        <dbReference type="EMBL" id="KAK4538994.1"/>
    </source>
</evidence>
<feature type="compositionally biased region" description="Basic and acidic residues" evidence="1">
    <location>
        <begin position="358"/>
        <end position="374"/>
    </location>
</feature>
<dbReference type="Proteomes" id="UP001324115">
    <property type="component" value="Unassembled WGS sequence"/>
</dbReference>
<feature type="region of interest" description="Disordered" evidence="1">
    <location>
        <begin position="1"/>
        <end position="31"/>
    </location>
</feature>
<dbReference type="PANTHER" id="PTHR33437">
    <property type="entry name" value="OS06G0361200 PROTEIN"/>
    <property type="match status" value="1"/>
</dbReference>
<dbReference type="AlphaFoldDB" id="A0AAN7DUB2"/>
<dbReference type="Pfam" id="PF03732">
    <property type="entry name" value="Retrotrans_gag"/>
    <property type="match status" value="1"/>
</dbReference>
<keyword evidence="4" id="KW-1185">Reference proteome</keyword>
<gene>
    <name evidence="3" type="ORF">RGQ29_032069</name>
</gene>
<evidence type="ECO:0000313" key="4">
    <source>
        <dbReference type="Proteomes" id="UP001324115"/>
    </source>
</evidence>
<feature type="compositionally biased region" description="Basic and acidic residues" evidence="1">
    <location>
        <begin position="317"/>
        <end position="340"/>
    </location>
</feature>
<organism evidence="3 4">
    <name type="scientific">Quercus rubra</name>
    <name type="common">Northern red oak</name>
    <name type="synonym">Quercus borealis</name>
    <dbReference type="NCBI Taxonomy" id="3512"/>
    <lineage>
        <taxon>Eukaryota</taxon>
        <taxon>Viridiplantae</taxon>
        <taxon>Streptophyta</taxon>
        <taxon>Embryophyta</taxon>
        <taxon>Tracheophyta</taxon>
        <taxon>Spermatophyta</taxon>
        <taxon>Magnoliopsida</taxon>
        <taxon>eudicotyledons</taxon>
        <taxon>Gunneridae</taxon>
        <taxon>Pentapetalae</taxon>
        <taxon>rosids</taxon>
        <taxon>fabids</taxon>
        <taxon>Fagales</taxon>
        <taxon>Fagaceae</taxon>
        <taxon>Quercus</taxon>
    </lineage>
</organism>
<dbReference type="PANTHER" id="PTHR33437:SF2">
    <property type="entry name" value="OS06G0361200 PROTEIN"/>
    <property type="match status" value="1"/>
</dbReference>
<feature type="domain" description="Retrotransposon gag" evidence="2">
    <location>
        <begin position="188"/>
        <end position="277"/>
    </location>
</feature>
<comment type="caution">
    <text evidence="3">The sequence shown here is derived from an EMBL/GenBank/DDBJ whole genome shotgun (WGS) entry which is preliminary data.</text>
</comment>
<feature type="compositionally biased region" description="Polar residues" evidence="1">
    <location>
        <begin position="1"/>
        <end position="14"/>
    </location>
</feature>
<evidence type="ECO:0000256" key="1">
    <source>
        <dbReference type="SAM" id="MobiDB-lite"/>
    </source>
</evidence>
<feature type="region of interest" description="Disordered" evidence="1">
    <location>
        <begin position="304"/>
        <end position="374"/>
    </location>
</feature>